<feature type="transmembrane region" description="Helical" evidence="1">
    <location>
        <begin position="79"/>
        <end position="99"/>
    </location>
</feature>
<keyword evidence="3" id="KW-1185">Reference proteome</keyword>
<name>A0ABM6BAF1_9GAMM</name>
<organism evidence="2 3">
    <name type="scientific">Moraxella ovis</name>
    <dbReference type="NCBI Taxonomy" id="29433"/>
    <lineage>
        <taxon>Bacteria</taxon>
        <taxon>Pseudomonadati</taxon>
        <taxon>Pseudomonadota</taxon>
        <taxon>Gammaproteobacteria</taxon>
        <taxon>Moraxellales</taxon>
        <taxon>Moraxellaceae</taxon>
        <taxon>Moraxella</taxon>
    </lineage>
</organism>
<protein>
    <submittedName>
        <fullName evidence="2">Uncharacterized protein</fullName>
    </submittedName>
</protein>
<keyword evidence="1" id="KW-1133">Transmembrane helix</keyword>
<sequence length="107" mass="12380">MLKGKILKKVRNLVKYLTKFHAFLAVLILFSYRPCDDVLASSFLLSILLVFLISSFFIKGYFKSPMFFTIQTENYIEDFLLNYSLLIAIILTPLVRLVVFNDNNGLC</sequence>
<reference evidence="2 3" key="1">
    <citation type="submission" date="2015-04" db="EMBL/GenBank/DDBJ databases">
        <authorList>
            <person name="Calcutt M.J."/>
            <person name="Foecking M.F."/>
        </authorList>
    </citation>
    <scope>NUCLEOTIDE SEQUENCE [LARGE SCALE GENOMIC DNA]</scope>
    <source>
        <strain evidence="2 3">199/55</strain>
    </source>
</reference>
<keyword evidence="1" id="KW-0472">Membrane</keyword>
<evidence type="ECO:0000313" key="2">
    <source>
        <dbReference type="EMBL" id="ANB90713.1"/>
    </source>
</evidence>
<accession>A0ABM6BAF1</accession>
<evidence type="ECO:0000256" key="1">
    <source>
        <dbReference type="SAM" id="Phobius"/>
    </source>
</evidence>
<gene>
    <name evidence="2" type="ORF">MOVS_00365</name>
</gene>
<feature type="transmembrane region" description="Helical" evidence="1">
    <location>
        <begin position="38"/>
        <end position="58"/>
    </location>
</feature>
<evidence type="ECO:0000313" key="3">
    <source>
        <dbReference type="Proteomes" id="UP000076765"/>
    </source>
</evidence>
<dbReference type="Proteomes" id="UP000076765">
    <property type="component" value="Chromosome"/>
</dbReference>
<proteinExistence type="predicted"/>
<dbReference type="EMBL" id="CP011158">
    <property type="protein sequence ID" value="ANB90713.1"/>
    <property type="molecule type" value="Genomic_DNA"/>
</dbReference>
<keyword evidence="1" id="KW-0812">Transmembrane</keyword>
<feature type="transmembrane region" description="Helical" evidence="1">
    <location>
        <begin position="12"/>
        <end position="32"/>
    </location>
</feature>